<evidence type="ECO:0000313" key="3">
    <source>
        <dbReference type="Ensembl" id="ENSMSIP00000010073.1"/>
    </source>
</evidence>
<keyword evidence="4" id="KW-1185">Reference proteome</keyword>
<evidence type="ECO:0000259" key="2">
    <source>
        <dbReference type="PROSITE" id="PS50805"/>
    </source>
</evidence>
<dbReference type="AlphaFoldDB" id="A0A8C6GRZ2"/>
<sequence>MGAVTYDDVHMTFTGEEWDLLDPSQKSLCKGVMLASRRHERAAAPSFSHHGHSETEPGCTSQLGSWSFPPSLGQNAQI</sequence>
<feature type="region of interest" description="Disordered" evidence="1">
    <location>
        <begin position="42"/>
        <end position="78"/>
    </location>
</feature>
<protein>
    <recommendedName>
        <fullName evidence="2">KRAB domain-containing protein</fullName>
    </recommendedName>
</protein>
<organism evidence="3 4">
    <name type="scientific">Mus spicilegus</name>
    <name type="common">Mound-building mouse</name>
    <dbReference type="NCBI Taxonomy" id="10103"/>
    <lineage>
        <taxon>Eukaryota</taxon>
        <taxon>Metazoa</taxon>
        <taxon>Chordata</taxon>
        <taxon>Craniata</taxon>
        <taxon>Vertebrata</taxon>
        <taxon>Euteleostomi</taxon>
        <taxon>Mammalia</taxon>
        <taxon>Eutheria</taxon>
        <taxon>Euarchontoglires</taxon>
        <taxon>Glires</taxon>
        <taxon>Rodentia</taxon>
        <taxon>Myomorpha</taxon>
        <taxon>Muroidea</taxon>
        <taxon>Muridae</taxon>
        <taxon>Murinae</taxon>
        <taxon>Mus</taxon>
        <taxon>Mus</taxon>
    </lineage>
</organism>
<dbReference type="PROSITE" id="PS50805">
    <property type="entry name" value="KRAB"/>
    <property type="match status" value="1"/>
</dbReference>
<dbReference type="InterPro" id="IPR036051">
    <property type="entry name" value="KRAB_dom_sf"/>
</dbReference>
<dbReference type="Gene3D" id="6.10.140.140">
    <property type="match status" value="1"/>
</dbReference>
<dbReference type="SMART" id="SM00349">
    <property type="entry name" value="KRAB"/>
    <property type="match status" value="1"/>
</dbReference>
<proteinExistence type="predicted"/>
<accession>A0A8C6GRZ2</accession>
<feature type="domain" description="KRAB" evidence="2">
    <location>
        <begin position="4"/>
        <end position="78"/>
    </location>
</feature>
<name>A0A8C6GRZ2_MUSSI</name>
<dbReference type="SUPFAM" id="SSF109640">
    <property type="entry name" value="KRAB domain (Kruppel-associated box)"/>
    <property type="match status" value="1"/>
</dbReference>
<dbReference type="InterPro" id="IPR001909">
    <property type="entry name" value="KRAB"/>
</dbReference>
<dbReference type="Ensembl" id="ENSMSIT00000012765.1">
    <property type="protein sequence ID" value="ENSMSIP00000010073.1"/>
    <property type="gene ID" value="ENSMSIG00000008843.1"/>
</dbReference>
<reference evidence="3" key="2">
    <citation type="submission" date="2025-09" db="UniProtKB">
        <authorList>
            <consortium name="Ensembl"/>
        </authorList>
    </citation>
    <scope>IDENTIFICATION</scope>
</reference>
<evidence type="ECO:0000313" key="4">
    <source>
        <dbReference type="Proteomes" id="UP000694415"/>
    </source>
</evidence>
<dbReference type="Proteomes" id="UP000694415">
    <property type="component" value="Unplaced"/>
</dbReference>
<dbReference type="CDD" id="cd07765">
    <property type="entry name" value="KRAB_A-box"/>
    <property type="match status" value="1"/>
</dbReference>
<reference evidence="3" key="1">
    <citation type="submission" date="2025-08" db="UniProtKB">
        <authorList>
            <consortium name="Ensembl"/>
        </authorList>
    </citation>
    <scope>IDENTIFICATION</scope>
</reference>
<dbReference type="GO" id="GO:0006355">
    <property type="term" value="P:regulation of DNA-templated transcription"/>
    <property type="evidence" value="ECO:0007669"/>
    <property type="project" value="InterPro"/>
</dbReference>
<evidence type="ECO:0000256" key="1">
    <source>
        <dbReference type="SAM" id="MobiDB-lite"/>
    </source>
</evidence>
<dbReference type="Pfam" id="PF01352">
    <property type="entry name" value="KRAB"/>
    <property type="match status" value="1"/>
</dbReference>